<evidence type="ECO:0000313" key="3">
    <source>
        <dbReference type="EMBL" id="SIQ76989.1"/>
    </source>
</evidence>
<dbReference type="AlphaFoldDB" id="A0A1N6VGV5"/>
<dbReference type="InterPro" id="IPR000551">
    <property type="entry name" value="MerR-type_HTH_dom"/>
</dbReference>
<feature type="domain" description="HTH merR-type" evidence="2">
    <location>
        <begin position="1"/>
        <end position="69"/>
    </location>
</feature>
<evidence type="ECO:0000256" key="1">
    <source>
        <dbReference type="ARBA" id="ARBA00023125"/>
    </source>
</evidence>
<accession>A0A1N6VGV5</accession>
<keyword evidence="4" id="KW-1185">Reference proteome</keyword>
<dbReference type="EMBL" id="FTNI01000003">
    <property type="protein sequence ID" value="SIQ76989.1"/>
    <property type="molecule type" value="Genomic_DNA"/>
</dbReference>
<dbReference type="RefSeq" id="WP_076433739.1">
    <property type="nucleotide sequence ID" value="NZ_FTNI01000003.1"/>
</dbReference>
<reference evidence="4" key="1">
    <citation type="submission" date="2017-01" db="EMBL/GenBank/DDBJ databases">
        <authorList>
            <person name="Varghese N."/>
            <person name="Submissions S."/>
        </authorList>
    </citation>
    <scope>NUCLEOTIDE SEQUENCE [LARGE SCALE GENOMIC DNA]</scope>
    <source>
        <strain evidence="4">ATCC 12950</strain>
    </source>
</reference>
<dbReference type="Pfam" id="PF13411">
    <property type="entry name" value="MerR_1"/>
    <property type="match status" value="1"/>
</dbReference>
<dbReference type="SUPFAM" id="SSF46955">
    <property type="entry name" value="Putative DNA-binding domain"/>
    <property type="match status" value="1"/>
</dbReference>
<dbReference type="OrthoDB" id="4569196at2"/>
<dbReference type="PANTHER" id="PTHR30204:SF93">
    <property type="entry name" value="HTH MERR-TYPE DOMAIN-CONTAINING PROTEIN"/>
    <property type="match status" value="1"/>
</dbReference>
<sequence length="252" mass="27254">MRIGELAALAGVSTRTVRHYHHQGVLPEPPRRVNGYREYGLRDALRLARARRLTELGLSLDEVRDVLAGDSARELREILLELDADLARQEAGIRARRERLAALLSEDSPSPDDAVSPRMAEFLRCLEPVRGSAFAAADAELLALLDTAAEPEDRDRLLELMRPMTTPEALARAETLHRRLAELDGADPADSRVAALAADLAAHLPPELAASLARTMPGADDPFAQAFLADLSPAQAEVVRQAMALVAGGEPS</sequence>
<name>A0A1N6VGV5_9ACTN</name>
<protein>
    <submittedName>
        <fullName evidence="3">DNA-binding transcriptional regulator, MerR family</fullName>
    </submittedName>
</protein>
<dbReference type="SMART" id="SM00422">
    <property type="entry name" value="HTH_MERR"/>
    <property type="match status" value="1"/>
</dbReference>
<dbReference type="PROSITE" id="PS50937">
    <property type="entry name" value="HTH_MERR_2"/>
    <property type="match status" value="1"/>
</dbReference>
<dbReference type="InterPro" id="IPR009061">
    <property type="entry name" value="DNA-bd_dom_put_sf"/>
</dbReference>
<dbReference type="STRING" id="58117.SAMN05421833_103396"/>
<evidence type="ECO:0000259" key="2">
    <source>
        <dbReference type="PROSITE" id="PS50937"/>
    </source>
</evidence>
<evidence type="ECO:0000313" key="4">
    <source>
        <dbReference type="Proteomes" id="UP000186096"/>
    </source>
</evidence>
<dbReference type="CDD" id="cd00592">
    <property type="entry name" value="HTH_MerR-like"/>
    <property type="match status" value="1"/>
</dbReference>
<dbReference type="InterPro" id="IPR047057">
    <property type="entry name" value="MerR_fam"/>
</dbReference>
<dbReference type="GO" id="GO:0003700">
    <property type="term" value="F:DNA-binding transcription factor activity"/>
    <property type="evidence" value="ECO:0007669"/>
    <property type="project" value="InterPro"/>
</dbReference>
<dbReference type="Proteomes" id="UP000186096">
    <property type="component" value="Unassembled WGS sequence"/>
</dbReference>
<organism evidence="3 4">
    <name type="scientific">Microbispora rosea</name>
    <dbReference type="NCBI Taxonomy" id="58117"/>
    <lineage>
        <taxon>Bacteria</taxon>
        <taxon>Bacillati</taxon>
        <taxon>Actinomycetota</taxon>
        <taxon>Actinomycetes</taxon>
        <taxon>Streptosporangiales</taxon>
        <taxon>Streptosporangiaceae</taxon>
        <taxon>Microbispora</taxon>
    </lineage>
</organism>
<dbReference type="PRINTS" id="PR00040">
    <property type="entry name" value="HTHMERR"/>
</dbReference>
<keyword evidence="1 3" id="KW-0238">DNA-binding</keyword>
<gene>
    <name evidence="3" type="ORF">SAMN05421833_103396</name>
</gene>
<proteinExistence type="predicted"/>
<dbReference type="Gene3D" id="1.10.1660.10">
    <property type="match status" value="1"/>
</dbReference>
<dbReference type="PANTHER" id="PTHR30204">
    <property type="entry name" value="REDOX-CYCLING DRUG-SENSING TRANSCRIPTIONAL ACTIVATOR SOXR"/>
    <property type="match status" value="1"/>
</dbReference>
<dbReference type="GO" id="GO:0003677">
    <property type="term" value="F:DNA binding"/>
    <property type="evidence" value="ECO:0007669"/>
    <property type="project" value="UniProtKB-KW"/>
</dbReference>